<comment type="caution">
    <text evidence="4">The sequence shown here is derived from an EMBL/GenBank/DDBJ whole genome shotgun (WGS) entry which is preliminary data.</text>
</comment>
<reference evidence="4" key="1">
    <citation type="submission" date="2020-07" db="EMBL/GenBank/DDBJ databases">
        <title>Multicomponent nature underlies the extraordinary mechanical properties of spider dragline silk.</title>
        <authorList>
            <person name="Kono N."/>
            <person name="Nakamura H."/>
            <person name="Mori M."/>
            <person name="Yoshida Y."/>
            <person name="Ohtoshi R."/>
            <person name="Malay A.D."/>
            <person name="Moran D.A.P."/>
            <person name="Tomita M."/>
            <person name="Numata K."/>
            <person name="Arakawa K."/>
        </authorList>
    </citation>
    <scope>NUCLEOTIDE SEQUENCE</scope>
</reference>
<protein>
    <submittedName>
        <fullName evidence="4">Glycyl-tRNA synthetase subunit alpha,ATPase involved in DNA repair,chromosome segregation protein SMC</fullName>
    </submittedName>
</protein>
<keyword evidence="2" id="KW-1133">Transmembrane helix</keyword>
<name>A0A8X6IY43_TRICU</name>
<proteinExistence type="predicted"/>
<feature type="transmembrane region" description="Helical" evidence="2">
    <location>
        <begin position="389"/>
        <end position="410"/>
    </location>
</feature>
<evidence type="ECO:0000313" key="4">
    <source>
        <dbReference type="EMBL" id="GFR30604.1"/>
    </source>
</evidence>
<feature type="region of interest" description="Disordered" evidence="1">
    <location>
        <begin position="312"/>
        <end position="360"/>
    </location>
</feature>
<gene>
    <name evidence="4" type="primary">WPAU_0500</name>
    <name evidence="3" type="ORF">TNCT_296171</name>
    <name evidence="4" type="ORF">TNCT_474341</name>
</gene>
<dbReference type="Proteomes" id="UP000887116">
    <property type="component" value="Unassembled WGS sequence"/>
</dbReference>
<feature type="transmembrane region" description="Helical" evidence="2">
    <location>
        <begin position="359"/>
        <end position="377"/>
    </location>
</feature>
<dbReference type="PANTHER" id="PTHR19327:SF0">
    <property type="entry name" value="GOLGIN SUBFAMILY A MEMBER 4"/>
    <property type="match status" value="1"/>
</dbReference>
<sequence length="430" mass="47303">MLSLKNGTIQVAGDKIVLVIKKDDYEEFKKYKNVDKGGAIIDDKFYVGCMLNDQQLYITGSYPQEELGDNTIMNVKFVGKEGGKYFSRLEEMKNLLGLNNGKEGIMVKALSCHPTVQLLEEKNVKTTELEAAEEQLKGKNEELEAAKKKAEEELRIKTQELQDQLDTAQQEKQDLEAEVEKLKAIDSTALQQQLEEKNAKITELEALDAVALQQKLTEKENEMTALKAQPDAAVTKLEGEKTTLTNKIKDLEAQLNNQPNAAQLKAKEDEINKLNDEVAQLKAAPNDTAAQLKAKENEIIALKDQVQQLQAAPNDTAAQLKAKEDETKDLQNRLTEAEEKNRKLEDKSKTTEQPKQGNGARYTATVGMGLAAGLIAFTALERTVRLEMLVMIGIAVASALVAGGITYAVLPGTQVDGAKAQEVSGDEKSK</sequence>
<keyword evidence="5" id="KW-1185">Reference proteome</keyword>
<dbReference type="AlphaFoldDB" id="A0A8X6IY43"/>
<dbReference type="EMBL" id="BMAO01019450">
    <property type="protein sequence ID" value="GFR30604.1"/>
    <property type="molecule type" value="Genomic_DNA"/>
</dbReference>
<accession>A0A8X6IY43</accession>
<organism evidence="4 5">
    <name type="scientific">Trichonephila clavata</name>
    <name type="common">Joro spider</name>
    <name type="synonym">Nephila clavata</name>
    <dbReference type="NCBI Taxonomy" id="2740835"/>
    <lineage>
        <taxon>Eukaryota</taxon>
        <taxon>Metazoa</taxon>
        <taxon>Ecdysozoa</taxon>
        <taxon>Arthropoda</taxon>
        <taxon>Chelicerata</taxon>
        <taxon>Arachnida</taxon>
        <taxon>Araneae</taxon>
        <taxon>Araneomorphae</taxon>
        <taxon>Entelegynae</taxon>
        <taxon>Araneoidea</taxon>
        <taxon>Nephilidae</taxon>
        <taxon>Trichonephila</taxon>
    </lineage>
</organism>
<keyword evidence="2" id="KW-0472">Membrane</keyword>
<dbReference type="OrthoDB" id="6470370at2759"/>
<dbReference type="Gene3D" id="1.10.287.1490">
    <property type="match status" value="1"/>
</dbReference>
<dbReference type="PANTHER" id="PTHR19327">
    <property type="entry name" value="GOLGIN"/>
    <property type="match status" value="1"/>
</dbReference>
<evidence type="ECO:0000313" key="3">
    <source>
        <dbReference type="EMBL" id="GFR01099.1"/>
    </source>
</evidence>
<keyword evidence="2" id="KW-0812">Transmembrane</keyword>
<evidence type="ECO:0000256" key="2">
    <source>
        <dbReference type="SAM" id="Phobius"/>
    </source>
</evidence>
<feature type="compositionally biased region" description="Basic and acidic residues" evidence="1">
    <location>
        <begin position="321"/>
        <end position="352"/>
    </location>
</feature>
<evidence type="ECO:0000313" key="5">
    <source>
        <dbReference type="Proteomes" id="UP000887116"/>
    </source>
</evidence>
<evidence type="ECO:0000256" key="1">
    <source>
        <dbReference type="SAM" id="MobiDB-lite"/>
    </source>
</evidence>
<dbReference type="EMBL" id="BMAO01005378">
    <property type="protein sequence ID" value="GFR01099.1"/>
    <property type="molecule type" value="Genomic_DNA"/>
</dbReference>